<gene>
    <name evidence="3" type="ORF">FB459_2381</name>
</gene>
<keyword evidence="4" id="KW-1185">Reference proteome</keyword>
<evidence type="ECO:0000259" key="2">
    <source>
        <dbReference type="Pfam" id="PF11181"/>
    </source>
</evidence>
<proteinExistence type="predicted"/>
<name>A0A542EHQ4_9MICO</name>
<dbReference type="OrthoDB" id="3381462at2"/>
<dbReference type="RefSeq" id="WP_141928610.1">
    <property type="nucleotide sequence ID" value="NZ_BAABCI010000028.1"/>
</dbReference>
<protein>
    <recommendedName>
        <fullName evidence="2">General stress protein 17M-like domain-containing protein</fullName>
    </recommendedName>
</protein>
<sequence>MTSPETPRNNPPEQEANEFSFTNDPRWKQTIAQFSDYTSAQAAVDRLSDAGFAVERVTIVGLDVRVVEQVLGRLTGGKAALRGAAVGAWFGALLGLLFGLFAPGFGWLAIVIISVASGAVWGALLYFLGHLATGGRRDFDSLKTLEAGHYEVQVEAPYAAEAARLLADQTAHPETEKA</sequence>
<dbReference type="AlphaFoldDB" id="A0A542EHQ4"/>
<dbReference type="InterPro" id="IPR025889">
    <property type="entry name" value="GSP17M-like_dom"/>
</dbReference>
<dbReference type="Pfam" id="PF11181">
    <property type="entry name" value="YflT"/>
    <property type="match status" value="1"/>
</dbReference>
<dbReference type="EMBL" id="VFMO01000001">
    <property type="protein sequence ID" value="TQJ14868.1"/>
    <property type="molecule type" value="Genomic_DNA"/>
</dbReference>
<reference evidence="3 4" key="1">
    <citation type="submission" date="2019-06" db="EMBL/GenBank/DDBJ databases">
        <title>Sequencing the genomes of 1000 actinobacteria strains.</title>
        <authorList>
            <person name="Klenk H.-P."/>
        </authorList>
    </citation>
    <scope>NUCLEOTIDE SEQUENCE [LARGE SCALE GENOMIC DNA]</scope>
    <source>
        <strain evidence="3 4">DSM 19828</strain>
    </source>
</reference>
<keyword evidence="1" id="KW-0472">Membrane</keyword>
<feature type="transmembrane region" description="Helical" evidence="1">
    <location>
        <begin position="107"/>
        <end position="128"/>
    </location>
</feature>
<feature type="domain" description="General stress protein 17M-like" evidence="2">
    <location>
        <begin position="29"/>
        <end position="109"/>
    </location>
</feature>
<dbReference type="Proteomes" id="UP000320806">
    <property type="component" value="Unassembled WGS sequence"/>
</dbReference>
<evidence type="ECO:0000313" key="3">
    <source>
        <dbReference type="EMBL" id="TQJ14868.1"/>
    </source>
</evidence>
<evidence type="ECO:0000256" key="1">
    <source>
        <dbReference type="SAM" id="Phobius"/>
    </source>
</evidence>
<keyword evidence="1" id="KW-1133">Transmembrane helix</keyword>
<organism evidence="3 4">
    <name type="scientific">Yimella lutea</name>
    <dbReference type="NCBI Taxonomy" id="587872"/>
    <lineage>
        <taxon>Bacteria</taxon>
        <taxon>Bacillati</taxon>
        <taxon>Actinomycetota</taxon>
        <taxon>Actinomycetes</taxon>
        <taxon>Micrococcales</taxon>
        <taxon>Dermacoccaceae</taxon>
        <taxon>Yimella</taxon>
    </lineage>
</organism>
<feature type="transmembrane region" description="Helical" evidence="1">
    <location>
        <begin position="79"/>
        <end position="101"/>
    </location>
</feature>
<keyword evidence="1" id="KW-0812">Transmembrane</keyword>
<accession>A0A542EHQ4</accession>
<comment type="caution">
    <text evidence="3">The sequence shown here is derived from an EMBL/GenBank/DDBJ whole genome shotgun (WGS) entry which is preliminary data.</text>
</comment>
<evidence type="ECO:0000313" key="4">
    <source>
        <dbReference type="Proteomes" id="UP000320806"/>
    </source>
</evidence>